<keyword evidence="1" id="KW-0472">Membrane</keyword>
<keyword evidence="1" id="KW-1133">Transmembrane helix</keyword>
<dbReference type="Proteomes" id="UP001177120">
    <property type="component" value="Unassembled WGS sequence"/>
</dbReference>
<feature type="transmembrane region" description="Helical" evidence="1">
    <location>
        <begin position="109"/>
        <end position="127"/>
    </location>
</feature>
<keyword evidence="1" id="KW-0812">Transmembrane</keyword>
<feature type="transmembrane region" description="Helical" evidence="1">
    <location>
        <begin position="7"/>
        <end position="27"/>
    </location>
</feature>
<gene>
    <name evidence="2" type="ORF">JQC72_10815</name>
</gene>
<sequence>MKTPLGVRIFAVIQIIYGSVVVLTQGLGGEIGMQESICTPIRGCRGMTVTYQYLLFVVMVIGLVPVIGGFGMLLKKTWGWWMSAGYLSYLLLSEVGNVIDALFRPSTSLDISLFSILIAGLLLLYFLKERVTHSFRITISRGKIMAWLFGAAVFVSVLY</sequence>
<proteinExistence type="predicted"/>
<comment type="caution">
    <text evidence="2">The sequence shown here is derived from an EMBL/GenBank/DDBJ whole genome shotgun (WGS) entry which is preliminary data.</text>
</comment>
<evidence type="ECO:0000313" key="2">
    <source>
        <dbReference type="EMBL" id="MBN2910006.1"/>
    </source>
</evidence>
<accession>A0ABS2WKE9</accession>
<dbReference type="EMBL" id="JAFHAP010000009">
    <property type="protein sequence ID" value="MBN2910006.1"/>
    <property type="molecule type" value="Genomic_DNA"/>
</dbReference>
<feature type="transmembrane region" description="Helical" evidence="1">
    <location>
        <begin position="53"/>
        <end position="74"/>
    </location>
</feature>
<keyword evidence="3" id="KW-1185">Reference proteome</keyword>
<dbReference type="RefSeq" id="WP_205495542.1">
    <property type="nucleotide sequence ID" value="NZ_JAFHAP010000009.1"/>
</dbReference>
<name>A0ABS2WKE9_9BACL</name>
<organism evidence="2 3">
    <name type="scientific">Polycladomyces zharkentensis</name>
    <dbReference type="NCBI Taxonomy" id="2807616"/>
    <lineage>
        <taxon>Bacteria</taxon>
        <taxon>Bacillati</taxon>
        <taxon>Bacillota</taxon>
        <taxon>Bacilli</taxon>
        <taxon>Bacillales</taxon>
        <taxon>Thermoactinomycetaceae</taxon>
        <taxon>Polycladomyces</taxon>
    </lineage>
</organism>
<reference evidence="2" key="1">
    <citation type="journal article" date="2024" name="Int. J. Syst. Evol. Microbiol.">
        <title>Polycladomyces zharkentensis sp. nov., a novel thermophilic cellulose- and starch-degrading member of the Bacillota from a geothermal aquifer in Kazakhstan.</title>
        <authorList>
            <person name="Mashzhan A."/>
            <person name="Kistaubayeva A."/>
            <person name="Javier-Lopez R."/>
            <person name="Bissenova U."/>
            <person name="Bissenbay A."/>
            <person name="Birkeland N.K."/>
        </authorList>
    </citation>
    <scope>NUCLEOTIDE SEQUENCE</scope>
    <source>
        <strain evidence="2">ZKZ2T</strain>
    </source>
</reference>
<evidence type="ECO:0000313" key="3">
    <source>
        <dbReference type="Proteomes" id="UP001177120"/>
    </source>
</evidence>
<evidence type="ECO:0000256" key="1">
    <source>
        <dbReference type="SAM" id="Phobius"/>
    </source>
</evidence>
<feature type="transmembrane region" description="Helical" evidence="1">
    <location>
        <begin position="139"/>
        <end position="158"/>
    </location>
</feature>
<protein>
    <submittedName>
        <fullName evidence="2">Uncharacterized protein</fullName>
    </submittedName>
</protein>